<comment type="caution">
    <text evidence="2">The sequence shown here is derived from an EMBL/GenBank/DDBJ whole genome shotgun (WGS) entry which is preliminary data.</text>
</comment>
<evidence type="ECO:0000313" key="2">
    <source>
        <dbReference type="EMBL" id="KXB29252.1"/>
    </source>
</evidence>
<evidence type="ECO:0000313" key="3">
    <source>
        <dbReference type="Proteomes" id="UP000070186"/>
    </source>
</evidence>
<organism evidence="2 3">
    <name type="scientific">Dechloromonas denitrificans</name>
    <dbReference type="NCBI Taxonomy" id="281362"/>
    <lineage>
        <taxon>Bacteria</taxon>
        <taxon>Pseudomonadati</taxon>
        <taxon>Pseudomonadota</taxon>
        <taxon>Betaproteobacteria</taxon>
        <taxon>Rhodocyclales</taxon>
        <taxon>Azonexaceae</taxon>
        <taxon>Dechloromonas</taxon>
    </lineage>
</organism>
<gene>
    <name evidence="2" type="ORF">AT959_14850</name>
</gene>
<proteinExistence type="predicted"/>
<sequence>MRADSPRFNYYVSRWVVPEKIAAAKLAGTFDELTKHCPPIDPAWVRLVPAALEAYRQFIAETRRPRETPASSSKSGKARNKARLAA</sequence>
<name>A0A133XE81_9RHOO</name>
<evidence type="ECO:0000256" key="1">
    <source>
        <dbReference type="SAM" id="MobiDB-lite"/>
    </source>
</evidence>
<accession>A0A133XE81</accession>
<dbReference type="Proteomes" id="UP000070186">
    <property type="component" value="Unassembled WGS sequence"/>
</dbReference>
<keyword evidence="3" id="KW-1185">Reference proteome</keyword>
<dbReference type="EMBL" id="LODL01000035">
    <property type="protein sequence ID" value="KXB29252.1"/>
    <property type="molecule type" value="Genomic_DNA"/>
</dbReference>
<reference evidence="2 3" key="1">
    <citation type="submission" date="2015-12" db="EMBL/GenBank/DDBJ databases">
        <title>Nitrous oxide reduction kinetics distinguish bacteria harboring typical versus atypical NosZ.</title>
        <authorList>
            <person name="Yoon S."/>
            <person name="Nissen S."/>
            <person name="Park D."/>
            <person name="Sanford R.A."/>
            <person name="Loeffler F.E."/>
        </authorList>
    </citation>
    <scope>NUCLEOTIDE SEQUENCE [LARGE SCALE GENOMIC DNA]</scope>
    <source>
        <strain evidence="2 3">ATCC BAA-841</strain>
    </source>
</reference>
<dbReference type="RefSeq" id="WP_066884520.1">
    <property type="nucleotide sequence ID" value="NZ_LODL01000035.1"/>
</dbReference>
<feature type="region of interest" description="Disordered" evidence="1">
    <location>
        <begin position="63"/>
        <end position="86"/>
    </location>
</feature>
<dbReference type="AlphaFoldDB" id="A0A133XE81"/>
<protein>
    <submittedName>
        <fullName evidence="2">Uncharacterized protein</fullName>
    </submittedName>
</protein>
<feature type="compositionally biased region" description="Basic residues" evidence="1">
    <location>
        <begin position="76"/>
        <end position="86"/>
    </location>
</feature>